<dbReference type="Gene3D" id="1.10.238.10">
    <property type="entry name" value="EF-hand"/>
    <property type="match status" value="1"/>
</dbReference>
<accession>A0A4W3H519</accession>
<dbReference type="SUPFAM" id="SSF47473">
    <property type="entry name" value="EF-hand"/>
    <property type="match status" value="1"/>
</dbReference>
<feature type="domain" description="EF-hand" evidence="1">
    <location>
        <begin position="16"/>
        <end position="126"/>
    </location>
</feature>
<dbReference type="InterPro" id="IPR011992">
    <property type="entry name" value="EF-hand-dom_pair"/>
</dbReference>
<keyword evidence="3" id="KW-1185">Reference proteome</keyword>
<dbReference type="STRING" id="7868.ENSCMIP00000010257"/>
<reference evidence="3" key="3">
    <citation type="journal article" date="2014" name="Nature">
        <title>Elephant shark genome provides unique insights into gnathostome evolution.</title>
        <authorList>
            <consortium name="International Elephant Shark Genome Sequencing Consortium"/>
            <person name="Venkatesh B."/>
            <person name="Lee A.P."/>
            <person name="Ravi V."/>
            <person name="Maurya A.K."/>
            <person name="Lian M.M."/>
            <person name="Swann J.B."/>
            <person name="Ohta Y."/>
            <person name="Flajnik M.F."/>
            <person name="Sutoh Y."/>
            <person name="Kasahara M."/>
            <person name="Hoon S."/>
            <person name="Gangu V."/>
            <person name="Roy S.W."/>
            <person name="Irimia M."/>
            <person name="Korzh V."/>
            <person name="Kondrychyn I."/>
            <person name="Lim Z.W."/>
            <person name="Tay B.H."/>
            <person name="Tohari S."/>
            <person name="Kong K.W."/>
            <person name="Ho S."/>
            <person name="Lorente-Galdos B."/>
            <person name="Quilez J."/>
            <person name="Marques-Bonet T."/>
            <person name="Raney B.J."/>
            <person name="Ingham P.W."/>
            <person name="Tay A."/>
            <person name="Hillier L.W."/>
            <person name="Minx P."/>
            <person name="Boehm T."/>
            <person name="Wilson R.K."/>
            <person name="Brenner S."/>
            <person name="Warren W.C."/>
        </authorList>
    </citation>
    <scope>NUCLEOTIDE SEQUENCE [LARGE SCALE GENOMIC DNA]</scope>
</reference>
<dbReference type="Ensembl" id="ENSCMIT00000010528.1">
    <property type="protein sequence ID" value="ENSCMIP00000010257.1"/>
    <property type="gene ID" value="ENSCMIG00000005405.1"/>
</dbReference>
<dbReference type="Pfam" id="PF09068">
    <property type="entry name" value="EF-hand_2"/>
    <property type="match status" value="1"/>
</dbReference>
<organism evidence="2 3">
    <name type="scientific">Callorhinchus milii</name>
    <name type="common">Ghost shark</name>
    <dbReference type="NCBI Taxonomy" id="7868"/>
    <lineage>
        <taxon>Eukaryota</taxon>
        <taxon>Metazoa</taxon>
        <taxon>Chordata</taxon>
        <taxon>Craniata</taxon>
        <taxon>Vertebrata</taxon>
        <taxon>Chondrichthyes</taxon>
        <taxon>Holocephali</taxon>
        <taxon>Chimaeriformes</taxon>
        <taxon>Callorhinchidae</taxon>
        <taxon>Callorhinchus</taxon>
    </lineage>
</organism>
<evidence type="ECO:0000313" key="2">
    <source>
        <dbReference type="Ensembl" id="ENSCMIP00000010257.1"/>
    </source>
</evidence>
<reference evidence="2" key="5">
    <citation type="submission" date="2025-09" db="UniProtKB">
        <authorList>
            <consortium name="Ensembl"/>
        </authorList>
    </citation>
    <scope>IDENTIFICATION</scope>
</reference>
<dbReference type="InterPro" id="IPR015153">
    <property type="entry name" value="EF-hand_dom_typ1"/>
</dbReference>
<reference evidence="3" key="2">
    <citation type="journal article" date="2007" name="PLoS Biol.">
        <title>Survey sequencing and comparative analysis of the elephant shark (Callorhinchus milii) genome.</title>
        <authorList>
            <person name="Venkatesh B."/>
            <person name="Kirkness E.F."/>
            <person name="Loh Y.H."/>
            <person name="Halpern A.L."/>
            <person name="Lee A.P."/>
            <person name="Johnson J."/>
            <person name="Dandona N."/>
            <person name="Viswanathan L.D."/>
            <person name="Tay A."/>
            <person name="Venter J.C."/>
            <person name="Strausberg R.L."/>
            <person name="Brenner S."/>
        </authorList>
    </citation>
    <scope>NUCLEOTIDE SEQUENCE [LARGE SCALE GENOMIC DNA]</scope>
</reference>
<evidence type="ECO:0000259" key="1">
    <source>
        <dbReference type="Pfam" id="PF09068"/>
    </source>
</evidence>
<reference evidence="3" key="1">
    <citation type="journal article" date="2006" name="Science">
        <title>Ancient noncoding elements conserved in the human genome.</title>
        <authorList>
            <person name="Venkatesh B."/>
            <person name="Kirkness E.F."/>
            <person name="Loh Y.H."/>
            <person name="Halpern A.L."/>
            <person name="Lee A.P."/>
            <person name="Johnson J."/>
            <person name="Dandona N."/>
            <person name="Viswanathan L.D."/>
            <person name="Tay A."/>
            <person name="Venter J.C."/>
            <person name="Strausberg R.L."/>
            <person name="Brenner S."/>
        </authorList>
    </citation>
    <scope>NUCLEOTIDE SEQUENCE [LARGE SCALE GENOMIC DNA]</scope>
</reference>
<dbReference type="PANTHER" id="PTHR12268:SF18">
    <property type="entry name" value="DYSTROTELIN"/>
    <property type="match status" value="1"/>
</dbReference>
<dbReference type="GO" id="GO:0099536">
    <property type="term" value="P:synaptic signaling"/>
    <property type="evidence" value="ECO:0007669"/>
    <property type="project" value="TreeGrafter"/>
</dbReference>
<dbReference type="GO" id="GO:0045202">
    <property type="term" value="C:synapse"/>
    <property type="evidence" value="ECO:0007669"/>
    <property type="project" value="GOC"/>
</dbReference>
<protein>
    <recommendedName>
        <fullName evidence="1">EF-hand domain-containing protein</fullName>
    </recommendedName>
</protein>
<sequence>MGSSLNITLPFFAPEALNQVQHAVYRTALKLREVQKLCQLHLVDLSLIGDILKRRWPQLEANGMCSVQELADMLKLLFNAARREEPGQVESVGPQLTLNLLLNMFDRNRTGSIQFRSVAAALVTLSADKLSTKYRGENHLTSL</sequence>
<dbReference type="OMA" id="EANGMCS"/>
<reference evidence="2" key="4">
    <citation type="submission" date="2025-08" db="UniProtKB">
        <authorList>
            <consortium name="Ensembl"/>
        </authorList>
    </citation>
    <scope>IDENTIFICATION</scope>
</reference>
<dbReference type="AlphaFoldDB" id="A0A4W3H519"/>
<dbReference type="PANTHER" id="PTHR12268">
    <property type="entry name" value="E3 UBIQUITIN-PROTEIN LIGASE KCMF1"/>
    <property type="match status" value="1"/>
</dbReference>
<dbReference type="GO" id="GO:0005886">
    <property type="term" value="C:plasma membrane"/>
    <property type="evidence" value="ECO:0007669"/>
    <property type="project" value="TreeGrafter"/>
</dbReference>
<dbReference type="InterPro" id="IPR050774">
    <property type="entry name" value="KCMF1/Dystrophin"/>
</dbReference>
<evidence type="ECO:0000313" key="3">
    <source>
        <dbReference type="Proteomes" id="UP000314986"/>
    </source>
</evidence>
<dbReference type="InParanoid" id="A0A4W3H519"/>
<dbReference type="Proteomes" id="UP000314986">
    <property type="component" value="Unassembled WGS sequence"/>
</dbReference>
<name>A0A4W3H519_CALMI</name>
<proteinExistence type="predicted"/>
<dbReference type="GeneTree" id="ENSGT00940000178777"/>